<accession>A0A951QGD5</accession>
<dbReference type="EMBL" id="JAHHHD010000035">
    <property type="protein sequence ID" value="MBW4661351.1"/>
    <property type="molecule type" value="Genomic_DNA"/>
</dbReference>
<dbReference type="GO" id="GO:0003677">
    <property type="term" value="F:DNA binding"/>
    <property type="evidence" value="ECO:0007669"/>
    <property type="project" value="UniProtKB-KW"/>
</dbReference>
<evidence type="ECO:0000256" key="3">
    <source>
        <dbReference type="ARBA" id="ARBA00023163"/>
    </source>
</evidence>
<dbReference type="PROSITE" id="PS01117">
    <property type="entry name" value="HTH_MARR_1"/>
    <property type="match status" value="1"/>
</dbReference>
<name>A0A951QGD5_9CYAN</name>
<evidence type="ECO:0000313" key="6">
    <source>
        <dbReference type="Proteomes" id="UP000757435"/>
    </source>
</evidence>
<dbReference type="SMART" id="SM00347">
    <property type="entry name" value="HTH_MARR"/>
    <property type="match status" value="1"/>
</dbReference>
<evidence type="ECO:0000256" key="1">
    <source>
        <dbReference type="ARBA" id="ARBA00023015"/>
    </source>
</evidence>
<proteinExistence type="predicted"/>
<protein>
    <submittedName>
        <fullName evidence="5">MarR family transcriptional regulator</fullName>
    </submittedName>
</protein>
<dbReference type="InterPro" id="IPR036390">
    <property type="entry name" value="WH_DNA-bd_sf"/>
</dbReference>
<dbReference type="PRINTS" id="PR00598">
    <property type="entry name" value="HTHMARR"/>
</dbReference>
<dbReference type="InterPro" id="IPR000835">
    <property type="entry name" value="HTH_MarR-typ"/>
</dbReference>
<evidence type="ECO:0000313" key="5">
    <source>
        <dbReference type="EMBL" id="MBW4661351.1"/>
    </source>
</evidence>
<dbReference type="InterPro" id="IPR023187">
    <property type="entry name" value="Tscrpt_reg_MarR-type_CS"/>
</dbReference>
<sequence>MDVMAIETCIAFLNATADVYEALSVHFARYGLSMGKFTLLMQLFHRDQVSDEQSGLTPSECADRAGVTRATVTGLLDGLERDGWLKRKPIPGDRRMLRVELTKVGRERLTEMLPDHFGRTKGLMENLTCAEKQTLICLLKKVQTGTPALLEP</sequence>
<dbReference type="AlphaFoldDB" id="A0A951QGD5"/>
<evidence type="ECO:0000256" key="2">
    <source>
        <dbReference type="ARBA" id="ARBA00023125"/>
    </source>
</evidence>
<dbReference type="Proteomes" id="UP000757435">
    <property type="component" value="Unassembled WGS sequence"/>
</dbReference>
<dbReference type="Pfam" id="PF01047">
    <property type="entry name" value="MarR"/>
    <property type="match status" value="1"/>
</dbReference>
<feature type="domain" description="HTH marR-type" evidence="4">
    <location>
        <begin position="1"/>
        <end position="144"/>
    </location>
</feature>
<comment type="caution">
    <text evidence="5">The sequence shown here is derived from an EMBL/GenBank/DDBJ whole genome shotgun (WGS) entry which is preliminary data.</text>
</comment>
<dbReference type="PANTHER" id="PTHR42756:SF1">
    <property type="entry name" value="TRANSCRIPTIONAL REPRESSOR OF EMRAB OPERON"/>
    <property type="match status" value="1"/>
</dbReference>
<evidence type="ECO:0000259" key="4">
    <source>
        <dbReference type="PROSITE" id="PS50995"/>
    </source>
</evidence>
<organism evidence="5 6">
    <name type="scientific">Drouetiella hepatica Uher 2000/2452</name>
    <dbReference type="NCBI Taxonomy" id="904376"/>
    <lineage>
        <taxon>Bacteria</taxon>
        <taxon>Bacillati</taxon>
        <taxon>Cyanobacteriota</taxon>
        <taxon>Cyanophyceae</taxon>
        <taxon>Oculatellales</taxon>
        <taxon>Oculatellaceae</taxon>
        <taxon>Drouetiella</taxon>
    </lineage>
</organism>
<dbReference type="Gene3D" id="1.10.10.10">
    <property type="entry name" value="Winged helix-like DNA-binding domain superfamily/Winged helix DNA-binding domain"/>
    <property type="match status" value="1"/>
</dbReference>
<keyword evidence="3" id="KW-0804">Transcription</keyword>
<keyword evidence="2" id="KW-0238">DNA-binding</keyword>
<dbReference type="InterPro" id="IPR036388">
    <property type="entry name" value="WH-like_DNA-bd_sf"/>
</dbReference>
<gene>
    <name evidence="5" type="ORF">KME15_21975</name>
</gene>
<keyword evidence="1" id="KW-0805">Transcription regulation</keyword>
<dbReference type="GO" id="GO:0003700">
    <property type="term" value="F:DNA-binding transcription factor activity"/>
    <property type="evidence" value="ECO:0007669"/>
    <property type="project" value="InterPro"/>
</dbReference>
<reference evidence="5" key="2">
    <citation type="journal article" date="2022" name="Microbiol. Resour. Announc.">
        <title>Metagenome Sequencing to Explore Phylogenomics of Terrestrial Cyanobacteria.</title>
        <authorList>
            <person name="Ward R.D."/>
            <person name="Stajich J.E."/>
            <person name="Johansen J.R."/>
            <person name="Huntemann M."/>
            <person name="Clum A."/>
            <person name="Foster B."/>
            <person name="Foster B."/>
            <person name="Roux S."/>
            <person name="Palaniappan K."/>
            <person name="Varghese N."/>
            <person name="Mukherjee S."/>
            <person name="Reddy T.B.K."/>
            <person name="Daum C."/>
            <person name="Copeland A."/>
            <person name="Chen I.A."/>
            <person name="Ivanova N.N."/>
            <person name="Kyrpides N.C."/>
            <person name="Shapiro N."/>
            <person name="Eloe-Fadrosh E.A."/>
            <person name="Pietrasiak N."/>
        </authorList>
    </citation>
    <scope>NUCLEOTIDE SEQUENCE</scope>
    <source>
        <strain evidence="5">UHER 2000/2452</strain>
    </source>
</reference>
<dbReference type="PROSITE" id="PS50995">
    <property type="entry name" value="HTH_MARR_2"/>
    <property type="match status" value="1"/>
</dbReference>
<reference evidence="5" key="1">
    <citation type="submission" date="2021-05" db="EMBL/GenBank/DDBJ databases">
        <authorList>
            <person name="Pietrasiak N."/>
            <person name="Ward R."/>
            <person name="Stajich J.E."/>
            <person name="Kurbessoian T."/>
        </authorList>
    </citation>
    <scope>NUCLEOTIDE SEQUENCE</scope>
    <source>
        <strain evidence="5">UHER 2000/2452</strain>
    </source>
</reference>
<dbReference type="PANTHER" id="PTHR42756">
    <property type="entry name" value="TRANSCRIPTIONAL REGULATOR, MARR"/>
    <property type="match status" value="1"/>
</dbReference>
<dbReference type="SUPFAM" id="SSF46785">
    <property type="entry name" value="Winged helix' DNA-binding domain"/>
    <property type="match status" value="1"/>
</dbReference>